<dbReference type="AlphaFoldDB" id="A0AAE1CAR4"/>
<accession>A0AAE1CAR4</accession>
<name>A0AAE1CAR4_9PEZI</name>
<dbReference type="EMBL" id="JAULSO010000003">
    <property type="protein sequence ID" value="KAK3685864.1"/>
    <property type="molecule type" value="Genomic_DNA"/>
</dbReference>
<organism evidence="2 3">
    <name type="scientific">Podospora appendiculata</name>
    <dbReference type="NCBI Taxonomy" id="314037"/>
    <lineage>
        <taxon>Eukaryota</taxon>
        <taxon>Fungi</taxon>
        <taxon>Dikarya</taxon>
        <taxon>Ascomycota</taxon>
        <taxon>Pezizomycotina</taxon>
        <taxon>Sordariomycetes</taxon>
        <taxon>Sordariomycetidae</taxon>
        <taxon>Sordariales</taxon>
        <taxon>Podosporaceae</taxon>
        <taxon>Podospora</taxon>
    </lineage>
</organism>
<evidence type="ECO:0000313" key="3">
    <source>
        <dbReference type="Proteomes" id="UP001270362"/>
    </source>
</evidence>
<sequence>MEEYTLASISLHVGCWMACWLLLATLEGVYEERMESELLAISTILRDRYFFFCPIDIFLAHSWMGLEYLQWILCI</sequence>
<feature type="transmembrane region" description="Helical" evidence="1">
    <location>
        <begin position="6"/>
        <end position="29"/>
    </location>
</feature>
<evidence type="ECO:0000313" key="2">
    <source>
        <dbReference type="EMBL" id="KAK3685864.1"/>
    </source>
</evidence>
<evidence type="ECO:0000256" key="1">
    <source>
        <dbReference type="SAM" id="Phobius"/>
    </source>
</evidence>
<reference evidence="2" key="2">
    <citation type="submission" date="2023-06" db="EMBL/GenBank/DDBJ databases">
        <authorList>
            <consortium name="Lawrence Berkeley National Laboratory"/>
            <person name="Haridas S."/>
            <person name="Hensen N."/>
            <person name="Bonometti L."/>
            <person name="Westerberg I."/>
            <person name="Brannstrom I.O."/>
            <person name="Guillou S."/>
            <person name="Cros-Aarteil S."/>
            <person name="Calhoun S."/>
            <person name="Kuo A."/>
            <person name="Mondo S."/>
            <person name="Pangilinan J."/>
            <person name="Riley R."/>
            <person name="Labutti K."/>
            <person name="Andreopoulos B."/>
            <person name="Lipzen A."/>
            <person name="Chen C."/>
            <person name="Yanf M."/>
            <person name="Daum C."/>
            <person name="Ng V."/>
            <person name="Clum A."/>
            <person name="Steindorff A."/>
            <person name="Ohm R."/>
            <person name="Martin F."/>
            <person name="Silar P."/>
            <person name="Natvig D."/>
            <person name="Lalanne C."/>
            <person name="Gautier V."/>
            <person name="Ament-Velasquez S.L."/>
            <person name="Kruys A."/>
            <person name="Hutchinson M.I."/>
            <person name="Powell A.J."/>
            <person name="Barry K."/>
            <person name="Miller A.N."/>
            <person name="Grigoriev I.V."/>
            <person name="Debuchy R."/>
            <person name="Gladieux P."/>
            <person name="Thoren M.H."/>
            <person name="Johannesson H."/>
        </authorList>
    </citation>
    <scope>NUCLEOTIDE SEQUENCE</scope>
    <source>
        <strain evidence="2">CBS 314.62</strain>
    </source>
</reference>
<comment type="caution">
    <text evidence="2">The sequence shown here is derived from an EMBL/GenBank/DDBJ whole genome shotgun (WGS) entry which is preliminary data.</text>
</comment>
<keyword evidence="3" id="KW-1185">Reference proteome</keyword>
<protein>
    <submittedName>
        <fullName evidence="2">Uncharacterized protein</fullName>
    </submittedName>
</protein>
<gene>
    <name evidence="2" type="ORF">B0T22DRAFT_232926</name>
</gene>
<keyword evidence="1" id="KW-0472">Membrane</keyword>
<dbReference type="Proteomes" id="UP001270362">
    <property type="component" value="Unassembled WGS sequence"/>
</dbReference>
<keyword evidence="1" id="KW-0812">Transmembrane</keyword>
<keyword evidence="1" id="KW-1133">Transmembrane helix</keyword>
<reference evidence="2" key="1">
    <citation type="journal article" date="2023" name="Mol. Phylogenet. Evol.">
        <title>Genome-scale phylogeny and comparative genomics of the fungal order Sordariales.</title>
        <authorList>
            <person name="Hensen N."/>
            <person name="Bonometti L."/>
            <person name="Westerberg I."/>
            <person name="Brannstrom I.O."/>
            <person name="Guillou S."/>
            <person name="Cros-Aarteil S."/>
            <person name="Calhoun S."/>
            <person name="Haridas S."/>
            <person name="Kuo A."/>
            <person name="Mondo S."/>
            <person name="Pangilinan J."/>
            <person name="Riley R."/>
            <person name="LaButti K."/>
            <person name="Andreopoulos B."/>
            <person name="Lipzen A."/>
            <person name="Chen C."/>
            <person name="Yan M."/>
            <person name="Daum C."/>
            <person name="Ng V."/>
            <person name="Clum A."/>
            <person name="Steindorff A."/>
            <person name="Ohm R.A."/>
            <person name="Martin F."/>
            <person name="Silar P."/>
            <person name="Natvig D.O."/>
            <person name="Lalanne C."/>
            <person name="Gautier V."/>
            <person name="Ament-Velasquez S.L."/>
            <person name="Kruys A."/>
            <person name="Hutchinson M.I."/>
            <person name="Powell A.J."/>
            <person name="Barry K."/>
            <person name="Miller A.N."/>
            <person name="Grigoriev I.V."/>
            <person name="Debuchy R."/>
            <person name="Gladieux P."/>
            <person name="Hiltunen Thoren M."/>
            <person name="Johannesson H."/>
        </authorList>
    </citation>
    <scope>NUCLEOTIDE SEQUENCE</scope>
    <source>
        <strain evidence="2">CBS 314.62</strain>
    </source>
</reference>
<proteinExistence type="predicted"/>